<dbReference type="InterPro" id="IPR023214">
    <property type="entry name" value="HAD_sf"/>
</dbReference>
<dbReference type="SFLD" id="SFLDG01129">
    <property type="entry name" value="C1.5:_HAD__Beta-PGM__Phosphata"/>
    <property type="match status" value="1"/>
</dbReference>
<dbReference type="PANTHER" id="PTHR47829">
    <property type="entry name" value="HYDROLASE, PUTATIVE (AFU_ORTHOLOGUE AFUA_1G12880)-RELATED"/>
    <property type="match status" value="1"/>
</dbReference>
<dbReference type="Gene3D" id="1.10.150.240">
    <property type="entry name" value="Putative phosphatase, domain 2"/>
    <property type="match status" value="1"/>
</dbReference>
<dbReference type="Pfam" id="PF00702">
    <property type="entry name" value="Hydrolase"/>
    <property type="match status" value="1"/>
</dbReference>
<evidence type="ECO:0008006" key="3">
    <source>
        <dbReference type="Google" id="ProtNLM"/>
    </source>
</evidence>
<dbReference type="RefSeq" id="WP_239128646.1">
    <property type="nucleotide sequence ID" value="NZ_BOOW01000008.1"/>
</dbReference>
<dbReference type="SFLD" id="SFLDS00003">
    <property type="entry name" value="Haloacid_Dehalogenase"/>
    <property type="match status" value="1"/>
</dbReference>
<gene>
    <name evidence="1" type="ORF">Ssi02_13030</name>
</gene>
<protein>
    <recommendedName>
        <fullName evidence="3">Hydrolase of the HAD superfamily</fullName>
    </recommendedName>
</protein>
<dbReference type="CDD" id="cd02603">
    <property type="entry name" value="HAD_sEH-N_like"/>
    <property type="match status" value="1"/>
</dbReference>
<evidence type="ECO:0000313" key="1">
    <source>
        <dbReference type="EMBL" id="GII91072.1"/>
    </source>
</evidence>
<sequence length="261" mass="27699">MYKGVLIDWGGVLTTSMYDSIMAWVTADRIDPSHYREVMREMIASAYTTAHGDGSANGGSTGPIPADGSSKDAAVIGVAAMEAAVLAGMAAGATGDGNPIHALERGEIDPREFERDLAARLITVDGGIPEAEGMLNRMFAAFEPVESMYTMLRTARAAGLKTCLLSNSWGNDYPREHWTGAFDEVIISGEVGMRKPEPRIFHHSLDAIGLTARQCVFVDDLAPNVAAAQALGITGVHHTDATTTIGELETLLGMPLRSAAH</sequence>
<comment type="caution">
    <text evidence="1">The sequence shown here is derived from an EMBL/GenBank/DDBJ whole genome shotgun (WGS) entry which is preliminary data.</text>
</comment>
<keyword evidence="2" id="KW-1185">Reference proteome</keyword>
<dbReference type="PANTHER" id="PTHR47829:SF1">
    <property type="entry name" value="HAD FAMILY PHOSPHATASE"/>
    <property type="match status" value="1"/>
</dbReference>
<reference evidence="1" key="1">
    <citation type="submission" date="2021-01" db="EMBL/GenBank/DDBJ databases">
        <title>Whole genome shotgun sequence of Sinosporangium siamense NBRC 109515.</title>
        <authorList>
            <person name="Komaki H."/>
            <person name="Tamura T."/>
        </authorList>
    </citation>
    <scope>NUCLEOTIDE SEQUENCE</scope>
    <source>
        <strain evidence="1">NBRC 109515</strain>
    </source>
</reference>
<dbReference type="EMBL" id="BOOW01000008">
    <property type="protein sequence ID" value="GII91072.1"/>
    <property type="molecule type" value="Genomic_DNA"/>
</dbReference>
<organism evidence="1 2">
    <name type="scientific">Sinosporangium siamense</name>
    <dbReference type="NCBI Taxonomy" id="1367973"/>
    <lineage>
        <taxon>Bacteria</taxon>
        <taxon>Bacillati</taxon>
        <taxon>Actinomycetota</taxon>
        <taxon>Actinomycetes</taxon>
        <taxon>Streptosporangiales</taxon>
        <taxon>Streptosporangiaceae</taxon>
        <taxon>Sinosporangium</taxon>
    </lineage>
</organism>
<dbReference type="Proteomes" id="UP000606172">
    <property type="component" value="Unassembled WGS sequence"/>
</dbReference>
<name>A0A919RCC2_9ACTN</name>
<dbReference type="InterPro" id="IPR023198">
    <property type="entry name" value="PGP-like_dom2"/>
</dbReference>
<dbReference type="InterPro" id="IPR036412">
    <property type="entry name" value="HAD-like_sf"/>
</dbReference>
<dbReference type="Gene3D" id="3.40.50.1000">
    <property type="entry name" value="HAD superfamily/HAD-like"/>
    <property type="match status" value="1"/>
</dbReference>
<dbReference type="NCBIfam" id="TIGR01509">
    <property type="entry name" value="HAD-SF-IA-v3"/>
    <property type="match status" value="1"/>
</dbReference>
<accession>A0A919RCC2</accession>
<dbReference type="AlphaFoldDB" id="A0A919RCC2"/>
<evidence type="ECO:0000313" key="2">
    <source>
        <dbReference type="Proteomes" id="UP000606172"/>
    </source>
</evidence>
<dbReference type="SUPFAM" id="SSF56784">
    <property type="entry name" value="HAD-like"/>
    <property type="match status" value="1"/>
</dbReference>
<proteinExistence type="predicted"/>
<dbReference type="InterPro" id="IPR052898">
    <property type="entry name" value="ACAD10-like"/>
</dbReference>
<dbReference type="InterPro" id="IPR006439">
    <property type="entry name" value="HAD-SF_hydro_IA"/>
</dbReference>